<dbReference type="AlphaFoldDB" id="A0A0C9U423"/>
<name>A0A0C9U423_SPHS4</name>
<dbReference type="EMBL" id="KN837573">
    <property type="protein sequence ID" value="KIJ23867.1"/>
    <property type="molecule type" value="Genomic_DNA"/>
</dbReference>
<gene>
    <name evidence="2" type="ORF">M422DRAFT_275467</name>
</gene>
<reference evidence="2 3" key="1">
    <citation type="submission" date="2014-06" db="EMBL/GenBank/DDBJ databases">
        <title>Evolutionary Origins and Diversification of the Mycorrhizal Mutualists.</title>
        <authorList>
            <consortium name="DOE Joint Genome Institute"/>
            <consortium name="Mycorrhizal Genomics Consortium"/>
            <person name="Kohler A."/>
            <person name="Kuo A."/>
            <person name="Nagy L.G."/>
            <person name="Floudas D."/>
            <person name="Copeland A."/>
            <person name="Barry K.W."/>
            <person name="Cichocki N."/>
            <person name="Veneault-Fourrey C."/>
            <person name="LaButti K."/>
            <person name="Lindquist E.A."/>
            <person name="Lipzen A."/>
            <person name="Lundell T."/>
            <person name="Morin E."/>
            <person name="Murat C."/>
            <person name="Riley R."/>
            <person name="Ohm R."/>
            <person name="Sun H."/>
            <person name="Tunlid A."/>
            <person name="Henrissat B."/>
            <person name="Grigoriev I.V."/>
            <person name="Hibbett D.S."/>
            <person name="Martin F."/>
        </authorList>
    </citation>
    <scope>NUCLEOTIDE SEQUENCE [LARGE SCALE GENOMIC DNA]</scope>
    <source>
        <strain evidence="2 3">SS14</strain>
    </source>
</reference>
<keyword evidence="3" id="KW-1185">Reference proteome</keyword>
<dbReference type="Proteomes" id="UP000054279">
    <property type="component" value="Unassembled WGS sequence"/>
</dbReference>
<dbReference type="HOGENOM" id="CLU_010537_0_0_1"/>
<protein>
    <recommendedName>
        <fullName evidence="4">NB-ARC domain-containing protein</fullName>
    </recommendedName>
</protein>
<sequence length="717" mass="80007">MNVDRLNKKETSQKKSRRTFKQVDTGENSSVVLAVGKATSTKREYILDGGKKLIQALECAAGLIPVLFVQEVIQVAANVIQACEDVSTIEERVTEQKKLVLLLFKDPNKAKIDACLKRLSLAMERFNISAEEKLHKVELRLTKIHDTMDQVSVGINKVDTKVDTILDLLKPGQAHSAFNGMAVRSMPLKPANFYERDDVVNDTARLLIRKETSRECLLEPGGMGKTSVALAIMESRTIQERFESTNRFWIPRVEAPSPSPLLDILFSHLRRNTKAPLDDITYELEVSEDPRILLFDNWDPVEGSYGEVIDILRRISRIPQVALLMTMRGTTPPDVADIYSNAEHDPDLNRLLTTLGHMPFAVTLMAKLTRESRTNAKELLDDSEHAGTGMLSGSDDRERSMNRSISLSVDSKLVKQDPDALPLLAALSMLPAGTTRNHLHWWAPENLSSGTRALATLSKTTLVVVSDTGPIDSVISVLPVVQSYMRSDGRILQEIQQHITNACYKFIRSYNSTVGDTNFNSDLKTLACEETNLQYILLGGATTTSNSSSLKPTMIMNERLDALLSLSWYHVHTNPRSEVAERTLKLARDLGDESYIAKSLLCLGRTYNVQDSLEAECMLEMSEAIGFRPPEDDIDLRLALKAQAILEKLEGSNTYAKARAKLLIGSDFHMIHDLESPLENLEDLEKSWELLISTRTFPCACDGSVEYTTTWAASKRV</sequence>
<feature type="region of interest" description="Disordered" evidence="1">
    <location>
        <begin position="377"/>
        <end position="399"/>
    </location>
</feature>
<dbReference type="Gene3D" id="3.40.50.300">
    <property type="entry name" value="P-loop containing nucleotide triphosphate hydrolases"/>
    <property type="match status" value="1"/>
</dbReference>
<evidence type="ECO:0000313" key="2">
    <source>
        <dbReference type="EMBL" id="KIJ23867.1"/>
    </source>
</evidence>
<evidence type="ECO:0000313" key="3">
    <source>
        <dbReference type="Proteomes" id="UP000054279"/>
    </source>
</evidence>
<feature type="compositionally biased region" description="Basic and acidic residues" evidence="1">
    <location>
        <begin position="1"/>
        <end position="13"/>
    </location>
</feature>
<feature type="region of interest" description="Disordered" evidence="1">
    <location>
        <begin position="1"/>
        <end position="20"/>
    </location>
</feature>
<dbReference type="OrthoDB" id="3052556at2759"/>
<accession>A0A0C9U423</accession>
<evidence type="ECO:0000256" key="1">
    <source>
        <dbReference type="SAM" id="MobiDB-lite"/>
    </source>
</evidence>
<organism evidence="2 3">
    <name type="scientific">Sphaerobolus stellatus (strain SS14)</name>
    <dbReference type="NCBI Taxonomy" id="990650"/>
    <lineage>
        <taxon>Eukaryota</taxon>
        <taxon>Fungi</taxon>
        <taxon>Dikarya</taxon>
        <taxon>Basidiomycota</taxon>
        <taxon>Agaricomycotina</taxon>
        <taxon>Agaricomycetes</taxon>
        <taxon>Phallomycetidae</taxon>
        <taxon>Geastrales</taxon>
        <taxon>Sphaerobolaceae</taxon>
        <taxon>Sphaerobolus</taxon>
    </lineage>
</organism>
<proteinExistence type="predicted"/>
<dbReference type="SUPFAM" id="SSF52540">
    <property type="entry name" value="P-loop containing nucleoside triphosphate hydrolases"/>
    <property type="match status" value="1"/>
</dbReference>
<dbReference type="InterPro" id="IPR027417">
    <property type="entry name" value="P-loop_NTPase"/>
</dbReference>
<evidence type="ECO:0008006" key="4">
    <source>
        <dbReference type="Google" id="ProtNLM"/>
    </source>
</evidence>